<evidence type="ECO:0000313" key="2">
    <source>
        <dbReference type="EMBL" id="KAF2640971.1"/>
    </source>
</evidence>
<protein>
    <submittedName>
        <fullName evidence="2">Uncharacterized protein</fullName>
    </submittedName>
</protein>
<evidence type="ECO:0000313" key="3">
    <source>
        <dbReference type="Proteomes" id="UP000799753"/>
    </source>
</evidence>
<dbReference type="Proteomes" id="UP000799753">
    <property type="component" value="Unassembled WGS sequence"/>
</dbReference>
<keyword evidence="3" id="KW-1185">Reference proteome</keyword>
<sequence>MPYLTFIIATLPFVLVVHRMIILRRRRNITPINREQARTASPEPTSNSRTANPHSIEPSAQPHSPKPEMGNAAPERIYDPPSGEWAEPAHYKSRTIEEFVPGEVMRTYLGSLDDEANGWVLDFSLSEDPTPSVARVEQWMDRPVTLALRGLYGCTSVVILTSWGAWISHCKCHSSY</sequence>
<proteinExistence type="predicted"/>
<dbReference type="OrthoDB" id="3886018at2759"/>
<feature type="compositionally biased region" description="Polar residues" evidence="1">
    <location>
        <begin position="33"/>
        <end position="53"/>
    </location>
</feature>
<evidence type="ECO:0000256" key="1">
    <source>
        <dbReference type="SAM" id="MobiDB-lite"/>
    </source>
</evidence>
<accession>A0A6A6S1M5</accession>
<organism evidence="2 3">
    <name type="scientific">Massarina eburnea CBS 473.64</name>
    <dbReference type="NCBI Taxonomy" id="1395130"/>
    <lineage>
        <taxon>Eukaryota</taxon>
        <taxon>Fungi</taxon>
        <taxon>Dikarya</taxon>
        <taxon>Ascomycota</taxon>
        <taxon>Pezizomycotina</taxon>
        <taxon>Dothideomycetes</taxon>
        <taxon>Pleosporomycetidae</taxon>
        <taxon>Pleosporales</taxon>
        <taxon>Massarineae</taxon>
        <taxon>Massarinaceae</taxon>
        <taxon>Massarina</taxon>
    </lineage>
</organism>
<reference evidence="2" key="1">
    <citation type="journal article" date="2020" name="Stud. Mycol.">
        <title>101 Dothideomycetes genomes: a test case for predicting lifestyles and emergence of pathogens.</title>
        <authorList>
            <person name="Haridas S."/>
            <person name="Albert R."/>
            <person name="Binder M."/>
            <person name="Bloem J."/>
            <person name="Labutti K."/>
            <person name="Salamov A."/>
            <person name="Andreopoulos B."/>
            <person name="Baker S."/>
            <person name="Barry K."/>
            <person name="Bills G."/>
            <person name="Bluhm B."/>
            <person name="Cannon C."/>
            <person name="Castanera R."/>
            <person name="Culley D."/>
            <person name="Daum C."/>
            <person name="Ezra D."/>
            <person name="Gonzalez J."/>
            <person name="Henrissat B."/>
            <person name="Kuo A."/>
            <person name="Liang C."/>
            <person name="Lipzen A."/>
            <person name="Lutzoni F."/>
            <person name="Magnuson J."/>
            <person name="Mondo S."/>
            <person name="Nolan M."/>
            <person name="Ohm R."/>
            <person name="Pangilinan J."/>
            <person name="Park H.-J."/>
            <person name="Ramirez L."/>
            <person name="Alfaro M."/>
            <person name="Sun H."/>
            <person name="Tritt A."/>
            <person name="Yoshinaga Y."/>
            <person name="Zwiers L.-H."/>
            <person name="Turgeon B."/>
            <person name="Goodwin S."/>
            <person name="Spatafora J."/>
            <person name="Crous P."/>
            <person name="Grigoriev I."/>
        </authorList>
    </citation>
    <scope>NUCLEOTIDE SEQUENCE</scope>
    <source>
        <strain evidence="2">CBS 473.64</strain>
    </source>
</reference>
<dbReference type="AlphaFoldDB" id="A0A6A6S1M5"/>
<dbReference type="EMBL" id="MU006784">
    <property type="protein sequence ID" value="KAF2640971.1"/>
    <property type="molecule type" value="Genomic_DNA"/>
</dbReference>
<gene>
    <name evidence="2" type="ORF">P280DRAFT_334453</name>
</gene>
<feature type="region of interest" description="Disordered" evidence="1">
    <location>
        <begin position="33"/>
        <end position="85"/>
    </location>
</feature>
<name>A0A6A6S1M5_9PLEO</name>